<dbReference type="AlphaFoldDB" id="A0A0J8VBF0"/>
<evidence type="ECO:0000313" key="3">
    <source>
        <dbReference type="Proteomes" id="UP000240481"/>
    </source>
</evidence>
<gene>
    <name evidence="2" type="ORF">C9I94_01170</name>
</gene>
<name>A0A0J8VBF0_9GAMM</name>
<sequence length="196" mass="21166">MKQQGYVQLLTRLFVLGLALLASTASYAYSYAAAGKEPVIDGREAILTALSQQDFVAVQQAVDGLTDEFTYLQKEHQVDLFTPMQAAVAAKDAAKVEAVMDRAVVEEIIRRLDGAGKNLADYQVAKVLVVKSKLFLDLITPKLDDAHRQQADLAIQGTLQAIGNPGVFGVGQAPADPQAFKQQSQLLIDAISTLHQ</sequence>
<keyword evidence="1" id="KW-0732">Signal</keyword>
<evidence type="ECO:0000313" key="2">
    <source>
        <dbReference type="EMBL" id="PSW26626.1"/>
    </source>
</evidence>
<dbReference type="EMBL" id="PYLZ01000001">
    <property type="protein sequence ID" value="PSW26626.1"/>
    <property type="molecule type" value="Genomic_DNA"/>
</dbReference>
<protein>
    <submittedName>
        <fullName evidence="2">Uncharacterized protein</fullName>
    </submittedName>
</protein>
<comment type="caution">
    <text evidence="2">The sequence shown here is derived from an EMBL/GenBank/DDBJ whole genome shotgun (WGS) entry which is preliminary data.</text>
</comment>
<reference evidence="2 3" key="1">
    <citation type="submission" date="2018-01" db="EMBL/GenBank/DDBJ databases">
        <title>Whole genome sequencing of Histamine producing bacteria.</title>
        <authorList>
            <person name="Butler K."/>
        </authorList>
    </citation>
    <scope>NUCLEOTIDE SEQUENCE [LARGE SCALE GENOMIC DNA]</scope>
    <source>
        <strain evidence="2 3">DSM 24669</strain>
    </source>
</reference>
<dbReference type="RefSeq" id="WP_048898651.1">
    <property type="nucleotide sequence ID" value="NZ_AP024852.1"/>
</dbReference>
<accession>A0A0J8VBF0</accession>
<dbReference type="STRING" id="680026.AB733_10040"/>
<feature type="signal peptide" evidence="1">
    <location>
        <begin position="1"/>
        <end position="28"/>
    </location>
</feature>
<organism evidence="2 3">
    <name type="scientific">Photobacterium swingsii</name>
    <dbReference type="NCBI Taxonomy" id="680026"/>
    <lineage>
        <taxon>Bacteria</taxon>
        <taxon>Pseudomonadati</taxon>
        <taxon>Pseudomonadota</taxon>
        <taxon>Gammaproteobacteria</taxon>
        <taxon>Vibrionales</taxon>
        <taxon>Vibrionaceae</taxon>
        <taxon>Photobacterium</taxon>
    </lineage>
</organism>
<evidence type="ECO:0000256" key="1">
    <source>
        <dbReference type="SAM" id="SignalP"/>
    </source>
</evidence>
<dbReference type="OrthoDB" id="5365644at2"/>
<dbReference type="Proteomes" id="UP000240481">
    <property type="component" value="Unassembled WGS sequence"/>
</dbReference>
<feature type="chain" id="PRO_5030009084" evidence="1">
    <location>
        <begin position="29"/>
        <end position="196"/>
    </location>
</feature>
<proteinExistence type="predicted"/>
<keyword evidence="3" id="KW-1185">Reference proteome</keyword>